<dbReference type="AlphaFoldDB" id="A0A3B0C0Z4"/>
<protein>
    <submittedName>
        <fullName evidence="8">Extracellular solute-binding protein</fullName>
    </submittedName>
</protein>
<comment type="caution">
    <text evidence="8">The sequence shown here is derived from an EMBL/GenBank/DDBJ whole genome shotgun (WGS) entry which is preliminary data.</text>
</comment>
<dbReference type="OrthoDB" id="9782846at2"/>
<feature type="chain" id="PRO_5017305486" evidence="7">
    <location>
        <begin position="32"/>
        <end position="444"/>
    </location>
</feature>
<evidence type="ECO:0000256" key="1">
    <source>
        <dbReference type="ARBA" id="ARBA00022475"/>
    </source>
</evidence>
<evidence type="ECO:0000256" key="2">
    <source>
        <dbReference type="ARBA" id="ARBA00022729"/>
    </source>
</evidence>
<name>A0A3B0C0Z4_9BACL</name>
<dbReference type="Proteomes" id="UP000282311">
    <property type="component" value="Unassembled WGS sequence"/>
</dbReference>
<evidence type="ECO:0000256" key="7">
    <source>
        <dbReference type="SAM" id="SignalP"/>
    </source>
</evidence>
<evidence type="ECO:0000256" key="6">
    <source>
        <dbReference type="SAM" id="Coils"/>
    </source>
</evidence>
<feature type="coiled-coil region" evidence="6">
    <location>
        <begin position="417"/>
        <end position="444"/>
    </location>
</feature>
<organism evidence="8 9">
    <name type="scientific">Paenibacillus ginsengarvi</name>
    <dbReference type="NCBI Taxonomy" id="400777"/>
    <lineage>
        <taxon>Bacteria</taxon>
        <taxon>Bacillati</taxon>
        <taxon>Bacillota</taxon>
        <taxon>Bacilli</taxon>
        <taxon>Bacillales</taxon>
        <taxon>Paenibacillaceae</taxon>
        <taxon>Paenibacillus</taxon>
    </lineage>
</organism>
<proteinExistence type="predicted"/>
<gene>
    <name evidence="8" type="ORF">D7M11_22160</name>
</gene>
<evidence type="ECO:0000256" key="3">
    <source>
        <dbReference type="ARBA" id="ARBA00023136"/>
    </source>
</evidence>
<sequence>MRRNNKTTRFTQTAKKTMPLLLVGILSLAPACGSDKGKTQSAPLPPVELVFYDGSGDWQPDQFDKEIAQPLQTKYPHLVPKFIPYTNAGKMQELITAGETPDIIYVSTGLVYDHVIKYELQTDITDLIKKNNYDMGKIEPAAVNMMKQLGNGQIYGLPAFMAPSPLYYNKDIFDKFGVAYPKNDASWDDLYDLAKRLTRKDGDQQYYGFMLSPSHLAVRNQLSLPLIDPATETASFADDRWKPFFENFIRFYQIPGYVMDATTADTTNQRNKFTKDRTVAMWLPVSTLHTASELQGMNWDMATFPTYKGMPGVGPQPYPVSFYITKTSKHKDQAFQAISYIATEEYQLPIVKKGIFHTALKSEPLRNAFGQEADMYKGKNTKAMLPQNYSPGAPLTKYNNVSRDRLYVAYLEVVRGLKDLNTALRDAEEKTNQKIKELKTADAK</sequence>
<dbReference type="SUPFAM" id="SSF53850">
    <property type="entry name" value="Periplasmic binding protein-like II"/>
    <property type="match status" value="1"/>
</dbReference>
<keyword evidence="9" id="KW-1185">Reference proteome</keyword>
<dbReference type="PANTHER" id="PTHR43649:SF33">
    <property type="entry name" value="POLYGALACTURONAN_RHAMNOGALACTURONAN-BINDING PROTEIN YTCQ"/>
    <property type="match status" value="1"/>
</dbReference>
<dbReference type="Pfam" id="PF01547">
    <property type="entry name" value="SBP_bac_1"/>
    <property type="match status" value="1"/>
</dbReference>
<evidence type="ECO:0000256" key="5">
    <source>
        <dbReference type="ARBA" id="ARBA00023288"/>
    </source>
</evidence>
<keyword evidence="3" id="KW-0472">Membrane</keyword>
<keyword evidence="5" id="KW-0449">Lipoprotein</keyword>
<dbReference type="InterPro" id="IPR006059">
    <property type="entry name" value="SBP"/>
</dbReference>
<feature type="signal peptide" evidence="7">
    <location>
        <begin position="1"/>
        <end position="31"/>
    </location>
</feature>
<reference evidence="8 9" key="1">
    <citation type="journal article" date="2007" name="Int. J. Syst. Evol. Microbiol.">
        <title>Paenibacillus ginsengarvi sp. nov., isolated from soil from ginseng cultivation.</title>
        <authorList>
            <person name="Yoon M.H."/>
            <person name="Ten L.N."/>
            <person name="Im W.T."/>
        </authorList>
    </citation>
    <scope>NUCLEOTIDE SEQUENCE [LARGE SCALE GENOMIC DNA]</scope>
    <source>
        <strain evidence="8 9">KCTC 13059</strain>
    </source>
</reference>
<keyword evidence="2 7" id="KW-0732">Signal</keyword>
<dbReference type="EMBL" id="RBAH01000017">
    <property type="protein sequence ID" value="RKN79072.1"/>
    <property type="molecule type" value="Genomic_DNA"/>
</dbReference>
<evidence type="ECO:0000313" key="9">
    <source>
        <dbReference type="Proteomes" id="UP000282311"/>
    </source>
</evidence>
<dbReference type="InterPro" id="IPR050490">
    <property type="entry name" value="Bact_solute-bd_prot1"/>
</dbReference>
<dbReference type="PANTHER" id="PTHR43649">
    <property type="entry name" value="ARABINOSE-BINDING PROTEIN-RELATED"/>
    <property type="match status" value="1"/>
</dbReference>
<accession>A0A3B0C0Z4</accession>
<dbReference type="RefSeq" id="WP_120749441.1">
    <property type="nucleotide sequence ID" value="NZ_RBAH01000017.1"/>
</dbReference>
<evidence type="ECO:0000313" key="8">
    <source>
        <dbReference type="EMBL" id="RKN79072.1"/>
    </source>
</evidence>
<dbReference type="Gene3D" id="3.40.190.10">
    <property type="entry name" value="Periplasmic binding protein-like II"/>
    <property type="match status" value="1"/>
</dbReference>
<keyword evidence="4" id="KW-0564">Palmitate</keyword>
<keyword evidence="6" id="KW-0175">Coiled coil</keyword>
<evidence type="ECO:0000256" key="4">
    <source>
        <dbReference type="ARBA" id="ARBA00023139"/>
    </source>
</evidence>
<keyword evidence="1" id="KW-1003">Cell membrane</keyword>